<dbReference type="Proteomes" id="UP000431901">
    <property type="component" value="Unassembled WGS sequence"/>
</dbReference>
<dbReference type="PANTHER" id="PTHR46797:SF1">
    <property type="entry name" value="METHYLPHOSPHONATE SYNTHASE"/>
    <property type="match status" value="1"/>
</dbReference>
<keyword evidence="4" id="KW-1185">Reference proteome</keyword>
<reference evidence="3 4" key="1">
    <citation type="submission" date="2019-12" db="EMBL/GenBank/DDBJ databases">
        <title>Nocardia macrotermitis sp. nov. and Nocardia aurantia sp. nov., isolated from the gut of the fungus growing-termite Macrotermes natalensis.</title>
        <authorList>
            <person name="Christine B."/>
            <person name="Rene B."/>
        </authorList>
    </citation>
    <scope>NUCLEOTIDE SEQUENCE [LARGE SCALE GENOMIC DNA]</scope>
    <source>
        <strain evidence="3 4">DSM 102126</strain>
    </source>
</reference>
<evidence type="ECO:0000256" key="1">
    <source>
        <dbReference type="ARBA" id="ARBA00023125"/>
    </source>
</evidence>
<comment type="caution">
    <text evidence="3">The sequence shown here is derived from an EMBL/GenBank/DDBJ whole genome shotgun (WGS) entry which is preliminary data.</text>
</comment>
<name>A0A6I4W969_9ACTN</name>
<dbReference type="GO" id="GO:0003700">
    <property type="term" value="F:DNA-binding transcription factor activity"/>
    <property type="evidence" value="ECO:0007669"/>
    <property type="project" value="TreeGrafter"/>
</dbReference>
<evidence type="ECO:0000313" key="3">
    <source>
        <dbReference type="EMBL" id="MXQ65320.1"/>
    </source>
</evidence>
<dbReference type="CDD" id="cd00093">
    <property type="entry name" value="HTH_XRE"/>
    <property type="match status" value="1"/>
</dbReference>
<dbReference type="InterPro" id="IPR010982">
    <property type="entry name" value="Lambda_DNA-bd_dom_sf"/>
</dbReference>
<dbReference type="InterPro" id="IPR014710">
    <property type="entry name" value="RmlC-like_jellyroll"/>
</dbReference>
<dbReference type="SUPFAM" id="SSF47413">
    <property type="entry name" value="lambda repressor-like DNA-binding domains"/>
    <property type="match status" value="1"/>
</dbReference>
<evidence type="ECO:0000259" key="2">
    <source>
        <dbReference type="PROSITE" id="PS50943"/>
    </source>
</evidence>
<dbReference type="InterPro" id="IPR001387">
    <property type="entry name" value="Cro/C1-type_HTH"/>
</dbReference>
<feature type="domain" description="HTH cro/C1-type" evidence="2">
    <location>
        <begin position="19"/>
        <end position="73"/>
    </location>
</feature>
<dbReference type="OrthoDB" id="5584941at2"/>
<evidence type="ECO:0000313" key="4">
    <source>
        <dbReference type="Proteomes" id="UP000431901"/>
    </source>
</evidence>
<sequence length="196" mass="21263">MEPSAGNEAALNARIGSTIRRLREKSGLSMRELARRAGISQPFLSQIERGASAPSMVTIYRLAEALGVLPGALLPAPGTASVQVVRASEGRKLPVSGEPNSAVGRALLMRPDTTLEVMEYLIEPGQYLEEWFSLRGDMAVYVVTGRLDVEVEGAGTWRLGPRDMISHNAELRHRWFLVGDEPAHVVLAVVHPSDGQ</sequence>
<protein>
    <submittedName>
        <fullName evidence="3">Helix-turn-helix domain-containing protein</fullName>
    </submittedName>
</protein>
<dbReference type="InterPro" id="IPR050807">
    <property type="entry name" value="TransReg_Diox_bact_type"/>
</dbReference>
<dbReference type="GO" id="GO:0003677">
    <property type="term" value="F:DNA binding"/>
    <property type="evidence" value="ECO:0007669"/>
    <property type="project" value="UniProtKB-KW"/>
</dbReference>
<dbReference type="InterPro" id="IPR011051">
    <property type="entry name" value="RmlC_Cupin_sf"/>
</dbReference>
<gene>
    <name evidence="3" type="ORF">GQ466_14875</name>
</gene>
<dbReference type="AlphaFoldDB" id="A0A6I4W969"/>
<dbReference type="Gene3D" id="1.10.260.40">
    <property type="entry name" value="lambda repressor-like DNA-binding domains"/>
    <property type="match status" value="1"/>
</dbReference>
<proteinExistence type="predicted"/>
<organism evidence="3 4">
    <name type="scientific">Actinomadura rayongensis</name>
    <dbReference type="NCBI Taxonomy" id="1429076"/>
    <lineage>
        <taxon>Bacteria</taxon>
        <taxon>Bacillati</taxon>
        <taxon>Actinomycetota</taxon>
        <taxon>Actinomycetes</taxon>
        <taxon>Streptosporangiales</taxon>
        <taxon>Thermomonosporaceae</taxon>
        <taxon>Actinomadura</taxon>
    </lineage>
</organism>
<dbReference type="PANTHER" id="PTHR46797">
    <property type="entry name" value="HTH-TYPE TRANSCRIPTIONAL REGULATOR"/>
    <property type="match status" value="1"/>
</dbReference>
<dbReference type="SUPFAM" id="SSF51182">
    <property type="entry name" value="RmlC-like cupins"/>
    <property type="match status" value="1"/>
</dbReference>
<dbReference type="EMBL" id="WUTW01000002">
    <property type="protein sequence ID" value="MXQ65320.1"/>
    <property type="molecule type" value="Genomic_DNA"/>
</dbReference>
<accession>A0A6I4W969</accession>
<dbReference type="Pfam" id="PF07883">
    <property type="entry name" value="Cupin_2"/>
    <property type="match status" value="1"/>
</dbReference>
<dbReference type="RefSeq" id="WP_161103428.1">
    <property type="nucleotide sequence ID" value="NZ_JBHLYI010000010.1"/>
</dbReference>
<dbReference type="Gene3D" id="2.60.120.10">
    <property type="entry name" value="Jelly Rolls"/>
    <property type="match status" value="1"/>
</dbReference>
<dbReference type="PROSITE" id="PS50943">
    <property type="entry name" value="HTH_CROC1"/>
    <property type="match status" value="1"/>
</dbReference>
<keyword evidence="1" id="KW-0238">DNA-binding</keyword>
<dbReference type="SMART" id="SM00530">
    <property type="entry name" value="HTH_XRE"/>
    <property type="match status" value="1"/>
</dbReference>
<dbReference type="GO" id="GO:0005829">
    <property type="term" value="C:cytosol"/>
    <property type="evidence" value="ECO:0007669"/>
    <property type="project" value="TreeGrafter"/>
</dbReference>
<dbReference type="CDD" id="cd02209">
    <property type="entry name" value="cupin_XRE_C"/>
    <property type="match status" value="1"/>
</dbReference>
<dbReference type="InterPro" id="IPR013096">
    <property type="entry name" value="Cupin_2"/>
</dbReference>
<dbReference type="Pfam" id="PF01381">
    <property type="entry name" value="HTH_3"/>
    <property type="match status" value="1"/>
</dbReference>